<organism evidence="2 3">
    <name type="scientific">Streptomyces subrutilus</name>
    <dbReference type="NCBI Taxonomy" id="36818"/>
    <lineage>
        <taxon>Bacteria</taxon>
        <taxon>Bacillati</taxon>
        <taxon>Actinomycetota</taxon>
        <taxon>Actinomycetes</taxon>
        <taxon>Kitasatosporales</taxon>
        <taxon>Streptomycetaceae</taxon>
        <taxon>Streptomyces</taxon>
    </lineage>
</organism>
<dbReference type="AlphaFoldDB" id="A0A918QMF9"/>
<gene>
    <name evidence="2" type="ORF">GCM10010371_13790</name>
</gene>
<comment type="caution">
    <text evidence="2">The sequence shown here is derived from an EMBL/GenBank/DDBJ whole genome shotgun (WGS) entry which is preliminary data.</text>
</comment>
<feature type="compositionally biased region" description="Low complexity" evidence="1">
    <location>
        <begin position="118"/>
        <end position="128"/>
    </location>
</feature>
<evidence type="ECO:0000313" key="2">
    <source>
        <dbReference type="EMBL" id="GGZ55535.1"/>
    </source>
</evidence>
<name>A0A918QMF9_9ACTN</name>
<sequence>MLIAIPTPPPTTSARRAGSGSCLEFRHTFRCAGDDCPSHDTALRGWEAGEPYRKFLRKYGEADLREQLRERWYERTSAPNRAVHLFLGNIAADPRSGRHPGGTVPPAKGPPHPTSCTAKPKAAAPLLPRNHYSA</sequence>
<dbReference type="EMBL" id="BMVX01000004">
    <property type="protein sequence ID" value="GGZ55535.1"/>
    <property type="molecule type" value="Genomic_DNA"/>
</dbReference>
<evidence type="ECO:0000256" key="1">
    <source>
        <dbReference type="SAM" id="MobiDB-lite"/>
    </source>
</evidence>
<dbReference type="Proteomes" id="UP000634660">
    <property type="component" value="Unassembled WGS sequence"/>
</dbReference>
<proteinExistence type="predicted"/>
<reference evidence="2" key="1">
    <citation type="journal article" date="2014" name="Int. J. Syst. Evol. Microbiol.">
        <title>Complete genome sequence of Corynebacterium casei LMG S-19264T (=DSM 44701T), isolated from a smear-ripened cheese.</title>
        <authorList>
            <consortium name="US DOE Joint Genome Institute (JGI-PGF)"/>
            <person name="Walter F."/>
            <person name="Albersmeier A."/>
            <person name="Kalinowski J."/>
            <person name="Ruckert C."/>
        </authorList>
    </citation>
    <scope>NUCLEOTIDE SEQUENCE</scope>
    <source>
        <strain evidence="2">JCM 4834</strain>
    </source>
</reference>
<feature type="region of interest" description="Disordered" evidence="1">
    <location>
        <begin position="91"/>
        <end position="134"/>
    </location>
</feature>
<protein>
    <submittedName>
        <fullName evidence="2">Uncharacterized protein</fullName>
    </submittedName>
</protein>
<evidence type="ECO:0000313" key="3">
    <source>
        <dbReference type="Proteomes" id="UP000634660"/>
    </source>
</evidence>
<accession>A0A918QMF9</accession>
<reference evidence="2" key="2">
    <citation type="submission" date="2020-09" db="EMBL/GenBank/DDBJ databases">
        <authorList>
            <person name="Sun Q."/>
            <person name="Ohkuma M."/>
        </authorList>
    </citation>
    <scope>NUCLEOTIDE SEQUENCE</scope>
    <source>
        <strain evidence="2">JCM 4834</strain>
    </source>
</reference>
<dbReference type="RefSeq" id="WP_189828850.1">
    <property type="nucleotide sequence ID" value="NZ_BMVX01000004.1"/>
</dbReference>